<evidence type="ECO:0000256" key="2">
    <source>
        <dbReference type="ARBA" id="ARBA00022448"/>
    </source>
</evidence>
<proteinExistence type="predicted"/>
<dbReference type="SUPFAM" id="SSF161098">
    <property type="entry name" value="MetI-like"/>
    <property type="match status" value="1"/>
</dbReference>
<dbReference type="AlphaFoldDB" id="A0A9W6JXH5"/>
<keyword evidence="2" id="KW-0813">Transport</keyword>
<dbReference type="PANTHER" id="PTHR30151:SF0">
    <property type="entry name" value="ABC TRANSPORTER PERMEASE PROTEIN MJ0413-RELATED"/>
    <property type="match status" value="1"/>
</dbReference>
<feature type="transmembrane region" description="Helical" evidence="8">
    <location>
        <begin position="78"/>
        <end position="100"/>
    </location>
</feature>
<sequence>MGARLLPPPHAVVANAFGNLFSSAWLPGIGLPRGGYLPHILFTAANVLIGGGAGALIGIASGLASAGSRTVAEALDPLMSLLGTIPIVIMAPFFLMWFGLSGLAQIALVTLYTATVLHLFALRGVRNLPPAFMDYAATLGPRRCSASFPCDCRARCQRSSEGCASLSRRLGGSPPSPRCSAASTAPGAS</sequence>
<keyword evidence="4 8" id="KW-0812">Transmembrane</keyword>
<reference evidence="10" key="1">
    <citation type="journal article" date="2014" name="Int. J. Syst. Evol. Microbiol.">
        <title>Complete genome sequence of Corynebacterium casei LMG S-19264T (=DSM 44701T), isolated from a smear-ripened cheese.</title>
        <authorList>
            <consortium name="US DOE Joint Genome Institute (JGI-PGF)"/>
            <person name="Walter F."/>
            <person name="Albersmeier A."/>
            <person name="Kalinowski J."/>
            <person name="Ruckert C."/>
        </authorList>
    </citation>
    <scope>NUCLEOTIDE SEQUENCE</scope>
    <source>
        <strain evidence="10">VKM B-2789</strain>
    </source>
</reference>
<evidence type="ECO:0000256" key="7">
    <source>
        <dbReference type="SAM" id="MobiDB-lite"/>
    </source>
</evidence>
<evidence type="ECO:0000256" key="3">
    <source>
        <dbReference type="ARBA" id="ARBA00022475"/>
    </source>
</evidence>
<evidence type="ECO:0000259" key="9">
    <source>
        <dbReference type="Pfam" id="PF00528"/>
    </source>
</evidence>
<dbReference type="GO" id="GO:0005886">
    <property type="term" value="C:plasma membrane"/>
    <property type="evidence" value="ECO:0007669"/>
    <property type="project" value="UniProtKB-SubCell"/>
</dbReference>
<evidence type="ECO:0000313" key="10">
    <source>
        <dbReference type="EMBL" id="GLK84381.1"/>
    </source>
</evidence>
<dbReference type="Gene3D" id="1.10.3720.10">
    <property type="entry name" value="MetI-like"/>
    <property type="match status" value="1"/>
</dbReference>
<comment type="subcellular location">
    <subcellularLocation>
        <location evidence="1">Cell membrane</location>
        <topology evidence="1">Multi-pass membrane protein</topology>
    </subcellularLocation>
</comment>
<protein>
    <recommendedName>
        <fullName evidence="9">ABC transmembrane type-1 domain-containing protein</fullName>
    </recommendedName>
</protein>
<dbReference type="PANTHER" id="PTHR30151">
    <property type="entry name" value="ALKANE SULFONATE ABC TRANSPORTER-RELATED, MEMBRANE SUBUNIT"/>
    <property type="match status" value="1"/>
</dbReference>
<keyword evidence="11" id="KW-1185">Reference proteome</keyword>
<keyword evidence="5 8" id="KW-1133">Transmembrane helix</keyword>
<feature type="domain" description="ABC transmembrane type-1" evidence="9">
    <location>
        <begin position="56"/>
        <end position="140"/>
    </location>
</feature>
<dbReference type="Pfam" id="PF00528">
    <property type="entry name" value="BPD_transp_1"/>
    <property type="match status" value="1"/>
</dbReference>
<feature type="transmembrane region" description="Helical" evidence="8">
    <location>
        <begin position="106"/>
        <end position="125"/>
    </location>
</feature>
<dbReference type="RefSeq" id="WP_213358676.1">
    <property type="nucleotide sequence ID" value="NZ_BSFM01000012.1"/>
</dbReference>
<dbReference type="InterPro" id="IPR000515">
    <property type="entry name" value="MetI-like"/>
</dbReference>
<accession>A0A9W6JXH5</accession>
<keyword evidence="6 8" id="KW-0472">Membrane</keyword>
<reference evidence="10" key="2">
    <citation type="submission" date="2023-01" db="EMBL/GenBank/DDBJ databases">
        <authorList>
            <person name="Sun Q."/>
            <person name="Evtushenko L."/>
        </authorList>
    </citation>
    <scope>NUCLEOTIDE SEQUENCE</scope>
    <source>
        <strain evidence="10">VKM B-2789</strain>
    </source>
</reference>
<dbReference type="EMBL" id="BSFM01000012">
    <property type="protein sequence ID" value="GLK84381.1"/>
    <property type="molecule type" value="Genomic_DNA"/>
</dbReference>
<keyword evidence="3" id="KW-1003">Cell membrane</keyword>
<name>A0A9W6JXH5_9HYPH</name>
<evidence type="ECO:0000256" key="6">
    <source>
        <dbReference type="ARBA" id="ARBA00023136"/>
    </source>
</evidence>
<feature type="region of interest" description="Disordered" evidence="7">
    <location>
        <begin position="166"/>
        <end position="189"/>
    </location>
</feature>
<dbReference type="GO" id="GO:0055085">
    <property type="term" value="P:transmembrane transport"/>
    <property type="evidence" value="ECO:0007669"/>
    <property type="project" value="InterPro"/>
</dbReference>
<evidence type="ECO:0000256" key="5">
    <source>
        <dbReference type="ARBA" id="ARBA00022989"/>
    </source>
</evidence>
<evidence type="ECO:0000256" key="8">
    <source>
        <dbReference type="SAM" id="Phobius"/>
    </source>
</evidence>
<organism evidence="10 11">
    <name type="scientific">Ancylobacter defluvii</name>
    <dbReference type="NCBI Taxonomy" id="1282440"/>
    <lineage>
        <taxon>Bacteria</taxon>
        <taxon>Pseudomonadati</taxon>
        <taxon>Pseudomonadota</taxon>
        <taxon>Alphaproteobacteria</taxon>
        <taxon>Hyphomicrobiales</taxon>
        <taxon>Xanthobacteraceae</taxon>
        <taxon>Ancylobacter</taxon>
    </lineage>
</organism>
<comment type="caution">
    <text evidence="10">The sequence shown here is derived from an EMBL/GenBank/DDBJ whole genome shotgun (WGS) entry which is preliminary data.</text>
</comment>
<gene>
    <name evidence="10" type="ORF">GCM10017653_24510</name>
</gene>
<evidence type="ECO:0000256" key="1">
    <source>
        <dbReference type="ARBA" id="ARBA00004651"/>
    </source>
</evidence>
<evidence type="ECO:0000313" key="11">
    <source>
        <dbReference type="Proteomes" id="UP001143330"/>
    </source>
</evidence>
<feature type="transmembrane region" description="Helical" evidence="8">
    <location>
        <begin position="40"/>
        <end position="66"/>
    </location>
</feature>
<evidence type="ECO:0000256" key="4">
    <source>
        <dbReference type="ARBA" id="ARBA00022692"/>
    </source>
</evidence>
<dbReference type="Proteomes" id="UP001143330">
    <property type="component" value="Unassembled WGS sequence"/>
</dbReference>
<dbReference type="InterPro" id="IPR035906">
    <property type="entry name" value="MetI-like_sf"/>
</dbReference>